<evidence type="ECO:0000256" key="1">
    <source>
        <dbReference type="ARBA" id="ARBA00006717"/>
    </source>
</evidence>
<protein>
    <recommendedName>
        <fullName evidence="4">Serine/threonine-protein phosphatase PGAM5, mitochondrial</fullName>
        <ecNumber evidence="2">3.1.3.16</ecNumber>
    </recommendedName>
    <alternativeName>
        <fullName evidence="5">Serine/threonine-protein phosphatase Pgam5, mitochondrial</fullName>
    </alternativeName>
</protein>
<evidence type="ECO:0000256" key="4">
    <source>
        <dbReference type="ARBA" id="ARBA00039765"/>
    </source>
</evidence>
<keyword evidence="8" id="KW-1185">Reference proteome</keyword>
<accession>A0A8S9ZB51</accession>
<dbReference type="Gene3D" id="3.40.50.1240">
    <property type="entry name" value="Phosphoglycerate mutase-like"/>
    <property type="match status" value="1"/>
</dbReference>
<dbReference type="SUPFAM" id="SSF53254">
    <property type="entry name" value="Phosphoglycerate mutase-like"/>
    <property type="match status" value="2"/>
</dbReference>
<evidence type="ECO:0000256" key="2">
    <source>
        <dbReference type="ARBA" id="ARBA00013081"/>
    </source>
</evidence>
<comment type="caution">
    <text evidence="7">The sequence shown here is derived from an EMBL/GenBank/DDBJ whole genome shotgun (WGS) entry which is preliminary data.</text>
</comment>
<keyword evidence="3" id="KW-0378">Hydrolase</keyword>
<dbReference type="InterPro" id="IPR051021">
    <property type="entry name" value="Mito_Ser/Thr_phosphatase"/>
</dbReference>
<proteinExistence type="inferred from homology"/>
<dbReference type="InterPro" id="IPR013078">
    <property type="entry name" value="His_Pase_superF_clade-1"/>
</dbReference>
<dbReference type="SMART" id="SM00855">
    <property type="entry name" value="PGAM"/>
    <property type="match status" value="1"/>
</dbReference>
<dbReference type="EC" id="3.1.3.16" evidence="2"/>
<dbReference type="EMBL" id="JTDE01000649">
    <property type="protein sequence ID" value="KAF7260677.1"/>
    <property type="molecule type" value="Genomic_DNA"/>
</dbReference>
<organism evidence="7 8">
    <name type="scientific">Paragonimus skrjabini miyazakii</name>
    <dbReference type="NCBI Taxonomy" id="59628"/>
    <lineage>
        <taxon>Eukaryota</taxon>
        <taxon>Metazoa</taxon>
        <taxon>Spiralia</taxon>
        <taxon>Lophotrochozoa</taxon>
        <taxon>Platyhelminthes</taxon>
        <taxon>Trematoda</taxon>
        <taxon>Digenea</taxon>
        <taxon>Plagiorchiida</taxon>
        <taxon>Troglotremata</taxon>
        <taxon>Troglotrematidae</taxon>
        <taxon>Paragonimus</taxon>
    </lineage>
</organism>
<dbReference type="Pfam" id="PF00300">
    <property type="entry name" value="His_Phos_1"/>
    <property type="match status" value="1"/>
</dbReference>
<name>A0A8S9ZB51_9TREM</name>
<evidence type="ECO:0000256" key="5">
    <source>
        <dbReference type="ARBA" id="ARBA00040722"/>
    </source>
</evidence>
<feature type="compositionally biased region" description="Pro residues" evidence="6">
    <location>
        <begin position="224"/>
        <end position="233"/>
    </location>
</feature>
<dbReference type="PANTHER" id="PTHR20935:SF0">
    <property type="entry name" value="SERINE_THREONINE-PROTEIN PHOSPHATASE PGAM5, MITOCHONDRIAL"/>
    <property type="match status" value="1"/>
</dbReference>
<reference evidence="7" key="1">
    <citation type="submission" date="2019-07" db="EMBL/GenBank/DDBJ databases">
        <title>Annotation for the trematode Paragonimus miyazaki's.</title>
        <authorList>
            <person name="Choi Y.-J."/>
        </authorList>
    </citation>
    <scope>NUCLEOTIDE SEQUENCE</scope>
    <source>
        <strain evidence="7">Japan</strain>
    </source>
</reference>
<dbReference type="GO" id="GO:0004722">
    <property type="term" value="F:protein serine/threonine phosphatase activity"/>
    <property type="evidence" value="ECO:0007669"/>
    <property type="project" value="UniProtKB-EC"/>
</dbReference>
<feature type="region of interest" description="Disordered" evidence="6">
    <location>
        <begin position="219"/>
        <end position="245"/>
    </location>
</feature>
<dbReference type="AlphaFoldDB" id="A0A8S9ZB51"/>
<dbReference type="InterPro" id="IPR029033">
    <property type="entry name" value="His_PPase_superfam"/>
</dbReference>
<evidence type="ECO:0000313" key="8">
    <source>
        <dbReference type="Proteomes" id="UP000822476"/>
    </source>
</evidence>
<evidence type="ECO:0000256" key="3">
    <source>
        <dbReference type="ARBA" id="ARBA00022801"/>
    </source>
</evidence>
<evidence type="ECO:0000256" key="6">
    <source>
        <dbReference type="SAM" id="MobiDB-lite"/>
    </source>
</evidence>
<dbReference type="PANTHER" id="PTHR20935">
    <property type="entry name" value="PHOSPHOGLYCERATE MUTASE-RELATED"/>
    <property type="match status" value="1"/>
</dbReference>
<comment type="similarity">
    <text evidence="1">Belongs to the phosphoglycerate mutase family. BPG-dependent PGAM subfamily.</text>
</comment>
<gene>
    <name evidence="7" type="ORF">EG68_02051</name>
</gene>
<sequence length="380" mass="42309">MRALRRTIIFMGSLACSAFFLGVTHERIFEDLFPTSRRRCGPITLWNNNWDMYDGTVANSGELTPIPSAAGLTCPRTYHKLIVFVRHGQYNLKGRTPDEKRLTEIGWKQAYEAGRQLKRLGIRIDRIVHSDLIRARQTTAAVLVGLQDDFDPLFDTSLLTNLSSGAQPHLLGNYAGSSVVQCDGLTPENRPSSDYTRPPMLGQPYWPYPGASFDCQESKFLTEGPPPVSPEPPTRNSTSDNARRTEGLRLERGFRTHIHRLPVTAQGRAAYGNPNAQPHLSPLCQCSYPCGCCHAIDDGEPCETVVFVGHANVFRFWLCRALQLPPEAWLRFSLYHGSISSILISWTPCLTSGHKNDSVCSVTALRIGEIGHLPAHLLTR</sequence>
<dbReference type="Proteomes" id="UP000822476">
    <property type="component" value="Unassembled WGS sequence"/>
</dbReference>
<dbReference type="CDD" id="cd07067">
    <property type="entry name" value="HP_PGM_like"/>
    <property type="match status" value="1"/>
</dbReference>
<dbReference type="OrthoDB" id="2118094at2759"/>
<evidence type="ECO:0000313" key="7">
    <source>
        <dbReference type="EMBL" id="KAF7260677.1"/>
    </source>
</evidence>